<reference evidence="7 8" key="1">
    <citation type="submission" date="2020-08" db="EMBL/GenBank/DDBJ databases">
        <title>A Genomic Blueprint of the Chicken Gut Microbiome.</title>
        <authorList>
            <person name="Gilroy R."/>
            <person name="Ravi A."/>
            <person name="Getino M."/>
            <person name="Pursley I."/>
            <person name="Horton D.L."/>
            <person name="Alikhan N.-F."/>
            <person name="Baker D."/>
            <person name="Gharbi K."/>
            <person name="Hall N."/>
            <person name="Watson M."/>
            <person name="Adriaenssens E.M."/>
            <person name="Foster-Nyarko E."/>
            <person name="Jarju S."/>
            <person name="Secka A."/>
            <person name="Antonio M."/>
            <person name="Oren A."/>
            <person name="Chaudhuri R."/>
            <person name="La Ragione R.M."/>
            <person name="Hildebrand F."/>
            <person name="Pallen M.J."/>
        </authorList>
    </citation>
    <scope>NUCLEOTIDE SEQUENCE [LARGE SCALE GENOMIC DNA]</scope>
    <source>
        <strain evidence="7 8">Sa1CVN1</strain>
    </source>
</reference>
<feature type="domain" description="Mechanosensitive ion channel MscS" evidence="6">
    <location>
        <begin position="190"/>
        <end position="258"/>
    </location>
</feature>
<comment type="subcellular location">
    <subcellularLocation>
        <location evidence="1">Membrane</location>
    </subcellularLocation>
</comment>
<sequence>MGTLGGWMNDLLISWGFSPKYANMFDETVVAALIILLAVGLNYFFQAIVVGGIKRYTRRFPRKWNTLLVERKVVHHLLHIVPGMLIYMLLPLAFVKGKGMLDFSQRVCAVYIIVSILFTLNAVLLVMLDIYNSKEIRKNHPIRGLVQVCQVVLFFLGGILSVATLIDKSPVTLFAGLGAAATVLMLVFKDSILGFVSGIQLSANDMLRIGDWVTLPNGTADGIVQEITLNTVKIQNWDNTITTIPPYTMVNSTFQNWRGMQESGGRRVDKRIWLDLDTIRFCAPDELERLCKDIPLLVGYVPDKGQVPTNSQVYRVYIERYLMSLPVVNQDLDLIISQKEPTEHGLPIRVYFFSRIKAWREYERIQSDIFDHLLAMAPRFGLKLYQGI</sequence>
<keyword evidence="4 5" id="KW-0472">Membrane</keyword>
<protein>
    <submittedName>
        <fullName evidence="7">Mechanosensitive ion channel</fullName>
    </submittedName>
</protein>
<dbReference type="InterPro" id="IPR010920">
    <property type="entry name" value="LSM_dom_sf"/>
</dbReference>
<gene>
    <name evidence="7" type="ORF">H9625_00800</name>
</gene>
<keyword evidence="3 5" id="KW-1133">Transmembrane helix</keyword>
<accession>A0ABR8Y462</accession>
<dbReference type="InterPro" id="IPR006685">
    <property type="entry name" value="MscS_channel_2nd"/>
</dbReference>
<proteinExistence type="predicted"/>
<dbReference type="Gene3D" id="2.30.30.60">
    <property type="match status" value="1"/>
</dbReference>
<dbReference type="Pfam" id="PF00924">
    <property type="entry name" value="MS_channel_2nd"/>
    <property type="match status" value="1"/>
</dbReference>
<dbReference type="SUPFAM" id="SSF50182">
    <property type="entry name" value="Sm-like ribonucleoproteins"/>
    <property type="match status" value="1"/>
</dbReference>
<evidence type="ECO:0000256" key="4">
    <source>
        <dbReference type="ARBA" id="ARBA00023136"/>
    </source>
</evidence>
<feature type="transmembrane region" description="Helical" evidence="5">
    <location>
        <begin position="73"/>
        <end position="90"/>
    </location>
</feature>
<evidence type="ECO:0000256" key="2">
    <source>
        <dbReference type="ARBA" id="ARBA00022692"/>
    </source>
</evidence>
<feature type="transmembrane region" description="Helical" evidence="5">
    <location>
        <begin position="171"/>
        <end position="188"/>
    </location>
</feature>
<evidence type="ECO:0000256" key="3">
    <source>
        <dbReference type="ARBA" id="ARBA00022989"/>
    </source>
</evidence>
<dbReference type="InterPro" id="IPR023408">
    <property type="entry name" value="MscS_beta-dom_sf"/>
</dbReference>
<organism evidence="7 8">
    <name type="scientific">Phocaeicola intestinalis</name>
    <dbReference type="NCBI Taxonomy" id="2762212"/>
    <lineage>
        <taxon>Bacteria</taxon>
        <taxon>Pseudomonadati</taxon>
        <taxon>Bacteroidota</taxon>
        <taxon>Bacteroidia</taxon>
        <taxon>Bacteroidales</taxon>
        <taxon>Bacteroidaceae</taxon>
        <taxon>Phocaeicola</taxon>
    </lineage>
</organism>
<keyword evidence="2 5" id="KW-0812">Transmembrane</keyword>
<comment type="caution">
    <text evidence="7">The sequence shown here is derived from an EMBL/GenBank/DDBJ whole genome shotgun (WGS) entry which is preliminary data.</text>
</comment>
<name>A0ABR8Y462_9BACT</name>
<feature type="transmembrane region" description="Helical" evidence="5">
    <location>
        <begin position="29"/>
        <end position="53"/>
    </location>
</feature>
<dbReference type="RefSeq" id="WP_191762786.1">
    <property type="nucleotide sequence ID" value="NZ_JACSPP010000002.1"/>
</dbReference>
<feature type="transmembrane region" description="Helical" evidence="5">
    <location>
        <begin position="144"/>
        <end position="165"/>
    </location>
</feature>
<dbReference type="PANTHER" id="PTHR30414">
    <property type="entry name" value="MINICONDUCTANCE MECHANOSENSITIVE CHANNEL YBDG"/>
    <property type="match status" value="1"/>
</dbReference>
<evidence type="ECO:0000313" key="8">
    <source>
        <dbReference type="Proteomes" id="UP000620874"/>
    </source>
</evidence>
<dbReference type="InterPro" id="IPR030192">
    <property type="entry name" value="YbdG"/>
</dbReference>
<dbReference type="PANTHER" id="PTHR30414:SF0">
    <property type="entry name" value="MINICONDUCTANCE MECHANOSENSITIVE CHANNEL YBDG"/>
    <property type="match status" value="1"/>
</dbReference>
<keyword evidence="8" id="KW-1185">Reference proteome</keyword>
<evidence type="ECO:0000256" key="5">
    <source>
        <dbReference type="SAM" id="Phobius"/>
    </source>
</evidence>
<evidence type="ECO:0000313" key="7">
    <source>
        <dbReference type="EMBL" id="MBD8038999.1"/>
    </source>
</evidence>
<evidence type="ECO:0000256" key="1">
    <source>
        <dbReference type="ARBA" id="ARBA00004370"/>
    </source>
</evidence>
<evidence type="ECO:0000259" key="6">
    <source>
        <dbReference type="Pfam" id="PF00924"/>
    </source>
</evidence>
<dbReference type="Proteomes" id="UP000620874">
    <property type="component" value="Unassembled WGS sequence"/>
</dbReference>
<dbReference type="EMBL" id="JACSPP010000002">
    <property type="protein sequence ID" value="MBD8038999.1"/>
    <property type="molecule type" value="Genomic_DNA"/>
</dbReference>
<feature type="transmembrane region" description="Helical" evidence="5">
    <location>
        <begin position="110"/>
        <end position="132"/>
    </location>
</feature>